<organism evidence="2">
    <name type="scientific">Arundo donax</name>
    <name type="common">Giant reed</name>
    <name type="synonym">Donax arundinaceus</name>
    <dbReference type="NCBI Taxonomy" id="35708"/>
    <lineage>
        <taxon>Eukaryota</taxon>
        <taxon>Viridiplantae</taxon>
        <taxon>Streptophyta</taxon>
        <taxon>Embryophyta</taxon>
        <taxon>Tracheophyta</taxon>
        <taxon>Spermatophyta</taxon>
        <taxon>Magnoliopsida</taxon>
        <taxon>Liliopsida</taxon>
        <taxon>Poales</taxon>
        <taxon>Poaceae</taxon>
        <taxon>PACMAD clade</taxon>
        <taxon>Arundinoideae</taxon>
        <taxon>Arundineae</taxon>
        <taxon>Arundo</taxon>
    </lineage>
</organism>
<reference evidence="2" key="2">
    <citation type="journal article" date="2015" name="Data Brief">
        <title>Shoot transcriptome of the giant reed, Arundo donax.</title>
        <authorList>
            <person name="Barrero R.A."/>
            <person name="Guerrero F.D."/>
            <person name="Moolhuijzen P."/>
            <person name="Goolsby J.A."/>
            <person name="Tidwell J."/>
            <person name="Bellgard S.E."/>
            <person name="Bellgard M.I."/>
        </authorList>
    </citation>
    <scope>NUCLEOTIDE SEQUENCE</scope>
    <source>
        <tissue evidence="2">Shoot tissue taken approximately 20 cm above the soil surface</tissue>
    </source>
</reference>
<protein>
    <submittedName>
        <fullName evidence="2">Uncharacterized protein</fullName>
    </submittedName>
</protein>
<dbReference type="EMBL" id="GBRH01169563">
    <property type="protein sequence ID" value="JAE28333.1"/>
    <property type="molecule type" value="Transcribed_RNA"/>
</dbReference>
<evidence type="ECO:0000313" key="2">
    <source>
        <dbReference type="EMBL" id="JAE28333.1"/>
    </source>
</evidence>
<evidence type="ECO:0000256" key="1">
    <source>
        <dbReference type="SAM" id="MobiDB-lite"/>
    </source>
</evidence>
<dbReference type="AlphaFoldDB" id="A0A0A9H5Z5"/>
<feature type="region of interest" description="Disordered" evidence="1">
    <location>
        <begin position="1"/>
        <end position="25"/>
    </location>
</feature>
<sequence length="25" mass="2663">MAPRPRPGAPTAAKPRPQFAEIGFV</sequence>
<name>A0A0A9H5Z5_ARUDO</name>
<accession>A0A0A9H5Z5</accession>
<reference evidence="2" key="1">
    <citation type="submission" date="2014-09" db="EMBL/GenBank/DDBJ databases">
        <authorList>
            <person name="Magalhaes I.L.F."/>
            <person name="Oliveira U."/>
            <person name="Santos F.R."/>
            <person name="Vidigal T.H.D.A."/>
            <person name="Brescovit A.D."/>
            <person name="Santos A.J."/>
        </authorList>
    </citation>
    <scope>NUCLEOTIDE SEQUENCE</scope>
    <source>
        <tissue evidence="2">Shoot tissue taken approximately 20 cm above the soil surface</tissue>
    </source>
</reference>
<proteinExistence type="predicted"/>